<gene>
    <name evidence="1" type="ORF">SAMN02745941_02755</name>
</gene>
<evidence type="ECO:0000313" key="2">
    <source>
        <dbReference type="Proteomes" id="UP000184241"/>
    </source>
</evidence>
<sequence length="197" mass="21972">MSKKNKKSKKNKTCFDLLYNNPDLPPCSKYLGNSHPILTENFAIFKNDNRAYYFLSTLPTGNNTIGANLIYTNLQISLTTYLVGVYIFNVQSGKCTFDSNSPIHNNKQANDFIVNSLNTPPNITLNYVPSLNLVIGNSNSILSLYTNTIIITPLNYYISLGLHALENDPSLFYGNNADALADPINIDLASYALRFQK</sequence>
<dbReference type="RefSeq" id="WP_073020267.1">
    <property type="nucleotide sequence ID" value="NZ_FQXU01000008.1"/>
</dbReference>
<name>A0A1M5ZBP6_9CLOT</name>
<dbReference type="AlphaFoldDB" id="A0A1M5ZBP6"/>
<dbReference type="EMBL" id="FQXU01000008">
    <property type="protein sequence ID" value="SHI21675.1"/>
    <property type="molecule type" value="Genomic_DNA"/>
</dbReference>
<accession>A0A1M5ZBP6</accession>
<proteinExistence type="predicted"/>
<protein>
    <submittedName>
        <fullName evidence="1">Uncharacterized protein</fullName>
    </submittedName>
</protein>
<evidence type="ECO:0000313" key="1">
    <source>
        <dbReference type="EMBL" id="SHI21675.1"/>
    </source>
</evidence>
<reference evidence="1 2" key="1">
    <citation type="submission" date="2016-11" db="EMBL/GenBank/DDBJ databases">
        <authorList>
            <person name="Jaros S."/>
            <person name="Januszkiewicz K."/>
            <person name="Wedrychowicz H."/>
        </authorList>
    </citation>
    <scope>NUCLEOTIDE SEQUENCE [LARGE SCALE GENOMIC DNA]</scope>
    <source>
        <strain evidence="1 2">DSM 6191</strain>
    </source>
</reference>
<organism evidence="1 2">
    <name type="scientific">Clostridium intestinale DSM 6191</name>
    <dbReference type="NCBI Taxonomy" id="1121320"/>
    <lineage>
        <taxon>Bacteria</taxon>
        <taxon>Bacillati</taxon>
        <taxon>Bacillota</taxon>
        <taxon>Clostridia</taxon>
        <taxon>Eubacteriales</taxon>
        <taxon>Clostridiaceae</taxon>
        <taxon>Clostridium</taxon>
    </lineage>
</organism>
<dbReference type="Proteomes" id="UP000184241">
    <property type="component" value="Unassembled WGS sequence"/>
</dbReference>